<evidence type="ECO:0000259" key="9">
    <source>
        <dbReference type="PROSITE" id="PS50880"/>
    </source>
</evidence>
<sequence>MKSLILAEKPSVGRDIAKALNVDTARNGFFENKRYIITWALGHLVTNATPEQYDKKYQKWSLDELPIIPKHMKTVVIGKTRKQFNTVQQLMKRNDVDEIIIATDAGREGELVARLIIEKAHIQKRIKRLWISSVTEKAIRQGFKHLKEGQQYHHLYQAALARSEADWIVGINATRALTTKYDAQLSLGRVQTPTIQLVATRQREIKQFKPREYYTLTVEYKGALFQHQHEQRIYEKEKLEAIVEKIKQTEAQVDKVIEKTKKSYPGLLFNLTDLQQAAYQRYRLGAKQTLNALQQLYERHKLVTYPRTDSHYLTTDMADTLKERVQATMATDYREEAKQLMQQHFSTKAKYINNQKVSDHHAIIPTEIRPKLDTLSATEKNIYMLIVQRFLEVLSPPYQYKEKKIIIKVAGETFQYQTQETLSLGFKAFQKETHHQNINLTIRESERIKFQNPTIHTQQTTPPPYFNEGTLLKAMERPDQYLRINDKRSAETLKTTGGIGTVATRADIIDKLFNMNALESQDGKIKVTSKGQQILDLAPEALTSPLLTAQWEDKLTQIEKGKYQRKQFMNEMKQFTYDIIETIKTSEQKYKHDNLTTAECPTCGKFMLKVKTKNGSMLVCQDPSCKTKKDVKTKTNARCPQCKKRLTKFGTGKGATYRCVCGYTETQEHMDKRFKNKGKDKVSKRDMKKYMKDEELDHNPFKDALKGLKL</sequence>
<keyword evidence="7 8" id="KW-0413">Isomerase</keyword>
<comment type="caution">
    <text evidence="11">The sequence shown here is derived from an EMBL/GenBank/DDBJ whole genome shotgun (WGS) entry which is preliminary data.</text>
</comment>
<dbReference type="GO" id="GO:0043597">
    <property type="term" value="C:cytoplasmic replication fork"/>
    <property type="evidence" value="ECO:0007669"/>
    <property type="project" value="TreeGrafter"/>
</dbReference>
<feature type="domain" description="Topo IA-type catalytic" evidence="10">
    <location>
        <begin position="152"/>
        <end position="580"/>
    </location>
</feature>
<evidence type="ECO:0000313" key="11">
    <source>
        <dbReference type="EMBL" id="REH91024.1"/>
    </source>
</evidence>
<feature type="site" description="Interaction with DNA" evidence="8">
    <location>
        <position position="167"/>
    </location>
</feature>
<gene>
    <name evidence="8" type="primary">topB</name>
    <name evidence="11" type="ORF">DOS83_11855</name>
</gene>
<keyword evidence="3 8" id="KW-0479">Metal-binding</keyword>
<dbReference type="Pfam" id="PF01751">
    <property type="entry name" value="Toprim"/>
    <property type="match status" value="1"/>
</dbReference>
<feature type="site" description="Interaction with DNA" evidence="8">
    <location>
        <position position="175"/>
    </location>
</feature>
<evidence type="ECO:0000256" key="4">
    <source>
        <dbReference type="ARBA" id="ARBA00022842"/>
    </source>
</evidence>
<comment type="similarity">
    <text evidence="2 8">Belongs to the type IA topoisomerase family.</text>
</comment>
<evidence type="ECO:0000256" key="5">
    <source>
        <dbReference type="ARBA" id="ARBA00023029"/>
    </source>
</evidence>
<dbReference type="SMART" id="SM00493">
    <property type="entry name" value="TOPRIM"/>
    <property type="match status" value="1"/>
</dbReference>
<dbReference type="Gene3D" id="3.40.50.140">
    <property type="match status" value="1"/>
</dbReference>
<dbReference type="InterPro" id="IPR023406">
    <property type="entry name" value="Topo_IA_AS"/>
</dbReference>
<comment type="caution">
    <text evidence="8">Lacks conserved residue(s) required for the propagation of feature annotation.</text>
</comment>
<accession>A0A3E0ILQ5</accession>
<dbReference type="GO" id="GO:0006281">
    <property type="term" value="P:DNA repair"/>
    <property type="evidence" value="ECO:0007669"/>
    <property type="project" value="TreeGrafter"/>
</dbReference>
<dbReference type="EC" id="5.6.2.1" evidence="8"/>
<dbReference type="EMBL" id="QKXQ01000568">
    <property type="protein sequence ID" value="REH91024.1"/>
    <property type="molecule type" value="Genomic_DNA"/>
</dbReference>
<evidence type="ECO:0000256" key="7">
    <source>
        <dbReference type="ARBA" id="ARBA00023235"/>
    </source>
</evidence>
<dbReference type="InterPro" id="IPR034144">
    <property type="entry name" value="TOPRIM_TopoIII"/>
</dbReference>
<evidence type="ECO:0000256" key="3">
    <source>
        <dbReference type="ARBA" id="ARBA00022723"/>
    </source>
</evidence>
<dbReference type="PANTHER" id="PTHR11390:SF21">
    <property type="entry name" value="DNA TOPOISOMERASE 3-ALPHA"/>
    <property type="match status" value="1"/>
</dbReference>
<comment type="cofactor">
    <cofactor evidence="8">
        <name>Mg(2+)</name>
        <dbReference type="ChEBI" id="CHEBI:18420"/>
    </cofactor>
</comment>
<comment type="function">
    <text evidence="8">Releases the supercoiling and torsional tension of DNA, which is introduced during the DNA replication and transcription, by transiently cleaving and rejoining one strand of the DNA duplex. Introduces a single-strand break via transesterification at a target site in duplex DNA. The scissile phosphodiester is attacked by the catalytic tyrosine of the enzyme, resulting in the formation of a DNA-(5'-phosphotyrosyl)-enzyme intermediate and the expulsion of a 3'-OH DNA strand. The free DNA strand then undergoes passage around the unbroken strand, thus removing DNA supercoils. Finally, in the religation step, the DNA 3'-OH attacks the covalent intermediate to expel the active-site tyrosine and restore the DNA phosphodiester backbone.</text>
</comment>
<dbReference type="PROSITE" id="PS50880">
    <property type="entry name" value="TOPRIM"/>
    <property type="match status" value="1"/>
</dbReference>
<dbReference type="Gene3D" id="1.10.460.10">
    <property type="entry name" value="Topoisomerase I, domain 2"/>
    <property type="match status" value="1"/>
</dbReference>
<dbReference type="SMART" id="SM00437">
    <property type="entry name" value="TOP1Ac"/>
    <property type="match status" value="1"/>
</dbReference>
<dbReference type="Proteomes" id="UP000256562">
    <property type="component" value="Unassembled WGS sequence"/>
</dbReference>
<dbReference type="SUPFAM" id="SSF56712">
    <property type="entry name" value="Prokaryotic type I DNA topoisomerase"/>
    <property type="match status" value="1"/>
</dbReference>
<evidence type="ECO:0000256" key="6">
    <source>
        <dbReference type="ARBA" id="ARBA00023125"/>
    </source>
</evidence>
<dbReference type="InterPro" id="IPR013824">
    <property type="entry name" value="Topo_IA_cen_sub1"/>
</dbReference>
<dbReference type="PROSITE" id="PS00396">
    <property type="entry name" value="TOPO_IA_1"/>
    <property type="match status" value="1"/>
</dbReference>
<keyword evidence="4 8" id="KW-0460">Magnesium</keyword>
<dbReference type="RefSeq" id="WP_116095169.1">
    <property type="nucleotide sequence ID" value="NZ_JBBEFI010000026.1"/>
</dbReference>
<dbReference type="SMART" id="SM00436">
    <property type="entry name" value="TOP1Bc"/>
    <property type="match status" value="1"/>
</dbReference>
<dbReference type="InterPro" id="IPR003602">
    <property type="entry name" value="Topo_IA_DNA-bd_dom"/>
</dbReference>
<dbReference type="InterPro" id="IPR003601">
    <property type="entry name" value="Topo_IA_2"/>
</dbReference>
<evidence type="ECO:0000256" key="2">
    <source>
        <dbReference type="ARBA" id="ARBA00009446"/>
    </source>
</evidence>
<dbReference type="NCBIfam" id="NF005829">
    <property type="entry name" value="PRK07726.1"/>
    <property type="match status" value="1"/>
</dbReference>
<organism evidence="11 12">
    <name type="scientific">Staphylococcus felis</name>
    <dbReference type="NCBI Taxonomy" id="46127"/>
    <lineage>
        <taxon>Bacteria</taxon>
        <taxon>Bacillati</taxon>
        <taxon>Bacillota</taxon>
        <taxon>Bacilli</taxon>
        <taxon>Bacillales</taxon>
        <taxon>Staphylococcaceae</taxon>
        <taxon>Staphylococcus</taxon>
    </lineage>
</organism>
<dbReference type="GO" id="GO:0000287">
    <property type="term" value="F:magnesium ion binding"/>
    <property type="evidence" value="ECO:0007669"/>
    <property type="project" value="UniProtKB-UniRule"/>
</dbReference>
<feature type="site" description="Interaction with DNA" evidence="8">
    <location>
        <position position="60"/>
    </location>
</feature>
<dbReference type="AlphaFoldDB" id="A0A3E0ILQ5"/>
<feature type="region of interest" description="Interaction with DNA" evidence="8">
    <location>
        <begin position="186"/>
        <end position="191"/>
    </location>
</feature>
<dbReference type="OrthoDB" id="9803554at2"/>
<dbReference type="CDD" id="cd03362">
    <property type="entry name" value="TOPRIM_TopoIA_TopoIII"/>
    <property type="match status" value="1"/>
</dbReference>
<evidence type="ECO:0000256" key="8">
    <source>
        <dbReference type="HAMAP-Rule" id="MF_00953"/>
    </source>
</evidence>
<keyword evidence="5 8" id="KW-0799">Topoisomerase</keyword>
<dbReference type="GO" id="GO:0006310">
    <property type="term" value="P:DNA recombination"/>
    <property type="evidence" value="ECO:0007669"/>
    <property type="project" value="TreeGrafter"/>
</dbReference>
<dbReference type="InterPro" id="IPR013826">
    <property type="entry name" value="Topo_IA_cen_sub3"/>
</dbReference>
<protein>
    <recommendedName>
        <fullName evidence="8">DNA topoisomerase 3</fullName>
        <ecNumber evidence="8">5.6.2.1</ecNumber>
    </recommendedName>
    <alternativeName>
        <fullName evidence="8">DNA topoisomerase III</fullName>
    </alternativeName>
</protein>
<dbReference type="InterPro" id="IPR013497">
    <property type="entry name" value="Topo_IA_cen"/>
</dbReference>
<dbReference type="PRINTS" id="PR00417">
    <property type="entry name" value="PRTPISMRASEI"/>
</dbReference>
<dbReference type="InterPro" id="IPR005738">
    <property type="entry name" value="TopoIII"/>
</dbReference>
<dbReference type="InterPro" id="IPR013825">
    <property type="entry name" value="Topo_IA_cen_sub2"/>
</dbReference>
<feature type="site" description="Interaction with DNA" evidence="8">
    <location>
        <position position="307"/>
    </location>
</feature>
<keyword evidence="6 8" id="KW-0238">DNA-binding</keyword>
<dbReference type="PANTHER" id="PTHR11390">
    <property type="entry name" value="PROKARYOTIC DNA TOPOISOMERASE"/>
    <property type="match status" value="1"/>
</dbReference>
<dbReference type="GO" id="GO:0003677">
    <property type="term" value="F:DNA binding"/>
    <property type="evidence" value="ECO:0007669"/>
    <property type="project" value="UniProtKB-KW"/>
</dbReference>
<evidence type="ECO:0000313" key="12">
    <source>
        <dbReference type="Proteomes" id="UP000256562"/>
    </source>
</evidence>
<dbReference type="PROSITE" id="PS52039">
    <property type="entry name" value="TOPO_IA_2"/>
    <property type="match status" value="1"/>
</dbReference>
<evidence type="ECO:0000259" key="10">
    <source>
        <dbReference type="PROSITE" id="PS52039"/>
    </source>
</evidence>
<dbReference type="CDD" id="cd00186">
    <property type="entry name" value="TOP1Ac"/>
    <property type="match status" value="1"/>
</dbReference>
<dbReference type="InterPro" id="IPR023405">
    <property type="entry name" value="Topo_IA_core_domain"/>
</dbReference>
<dbReference type="GO" id="GO:0003917">
    <property type="term" value="F:DNA topoisomerase type I (single strand cut, ATP-independent) activity"/>
    <property type="evidence" value="ECO:0007669"/>
    <property type="project" value="UniProtKB-UniRule"/>
</dbReference>
<dbReference type="HAMAP" id="MF_00953">
    <property type="entry name" value="Topoisom_3_prok"/>
    <property type="match status" value="1"/>
</dbReference>
<dbReference type="Gene3D" id="1.10.290.10">
    <property type="entry name" value="Topoisomerase I, domain 4"/>
    <property type="match status" value="1"/>
</dbReference>
<dbReference type="Gene3D" id="2.70.20.10">
    <property type="entry name" value="Topoisomerase I, domain 3"/>
    <property type="match status" value="1"/>
</dbReference>
<reference evidence="11 12" key="1">
    <citation type="journal article" date="2018" name="Vet. Microbiol.">
        <title>Characterisation of Staphylococcus felis isolated from cats using whole genome sequencing.</title>
        <authorList>
            <person name="Worthing K."/>
            <person name="Pang S."/>
            <person name="Trott D.J."/>
            <person name="Abraham S."/>
            <person name="Coombs G.W."/>
            <person name="Jordan D."/>
            <person name="McIntyre L."/>
            <person name="Davies M.R."/>
            <person name="Norris J."/>
        </authorList>
    </citation>
    <scope>NUCLEOTIDE SEQUENCE [LARGE SCALE GENOMIC DNA]</scope>
    <source>
        <strain evidence="11 12">F9</strain>
    </source>
</reference>
<evidence type="ECO:0000256" key="1">
    <source>
        <dbReference type="ARBA" id="ARBA00000213"/>
    </source>
</evidence>
<dbReference type="Pfam" id="PF01131">
    <property type="entry name" value="Topoisom_bac"/>
    <property type="match status" value="1"/>
</dbReference>
<proteinExistence type="inferred from homology"/>
<dbReference type="InterPro" id="IPR000380">
    <property type="entry name" value="Topo_IA"/>
</dbReference>
<comment type="catalytic activity">
    <reaction evidence="1 8">
        <text>ATP-independent breakage of single-stranded DNA, followed by passage and rejoining.</text>
        <dbReference type="EC" id="5.6.2.1"/>
    </reaction>
</comment>
<name>A0A3E0ILQ5_9STAP</name>
<feature type="domain" description="Toprim" evidence="9">
    <location>
        <begin position="2"/>
        <end position="135"/>
    </location>
</feature>
<feature type="binding site" evidence="8">
    <location>
        <position position="8"/>
    </location>
    <ligand>
        <name>Mg(2+)</name>
        <dbReference type="ChEBI" id="CHEBI:18420"/>
        <note>catalytic</note>
    </ligand>
</feature>
<dbReference type="GO" id="GO:0006265">
    <property type="term" value="P:DNA topological change"/>
    <property type="evidence" value="ECO:0007669"/>
    <property type="project" value="UniProtKB-UniRule"/>
</dbReference>
<dbReference type="InterPro" id="IPR006171">
    <property type="entry name" value="TOPRIM_dom"/>
</dbReference>
<feature type="binding site" evidence="8">
    <location>
        <position position="104"/>
    </location>
    <ligand>
        <name>Mg(2+)</name>
        <dbReference type="ChEBI" id="CHEBI:18420"/>
        <note>catalytic</note>
    </ligand>
</feature>
<dbReference type="NCBIfam" id="TIGR01056">
    <property type="entry name" value="topB"/>
    <property type="match status" value="1"/>
</dbReference>
<feature type="active site" description="O-(5'-phospho-DNA)-tyrosine intermediate" evidence="8">
    <location>
        <position position="305"/>
    </location>
</feature>